<evidence type="ECO:0000313" key="1">
    <source>
        <dbReference type="EMBL" id="VAW59316.1"/>
    </source>
</evidence>
<proteinExistence type="predicted"/>
<dbReference type="AlphaFoldDB" id="A0A3B0XSG1"/>
<gene>
    <name evidence="1" type="ORF">MNBD_GAMMA11-1416</name>
</gene>
<sequence length="130" mass="15324">MGNITKEIGRNTKIINELHSRIHETVKYRNESNQKNKGWKQACEEFHHQYDALAFPGGLEGAYERIVNGDKYAMEAAICFLECRPYFFRSGYMFKDILRKVKRAPLSNKLQTRLQKILEAYNEYKKSKRA</sequence>
<accession>A0A3B0XSG1</accession>
<protein>
    <submittedName>
        <fullName evidence="1">Uncharacterized protein</fullName>
    </submittedName>
</protein>
<organism evidence="1">
    <name type="scientific">hydrothermal vent metagenome</name>
    <dbReference type="NCBI Taxonomy" id="652676"/>
    <lineage>
        <taxon>unclassified sequences</taxon>
        <taxon>metagenomes</taxon>
        <taxon>ecological metagenomes</taxon>
    </lineage>
</organism>
<dbReference type="EMBL" id="UOFG01000075">
    <property type="protein sequence ID" value="VAW59316.1"/>
    <property type="molecule type" value="Genomic_DNA"/>
</dbReference>
<name>A0A3B0XSG1_9ZZZZ</name>
<reference evidence="1" key="1">
    <citation type="submission" date="2018-06" db="EMBL/GenBank/DDBJ databases">
        <authorList>
            <person name="Zhirakovskaya E."/>
        </authorList>
    </citation>
    <scope>NUCLEOTIDE SEQUENCE</scope>
</reference>